<feature type="domain" description="HTH araC/xylS-type" evidence="3">
    <location>
        <begin position="174"/>
        <end position="255"/>
    </location>
</feature>
<comment type="caution">
    <text evidence="4">The sequence shown here is derived from an EMBL/GenBank/DDBJ whole genome shotgun (WGS) entry which is preliminary data.</text>
</comment>
<dbReference type="InterPro" id="IPR009057">
    <property type="entry name" value="Homeodomain-like_sf"/>
</dbReference>
<dbReference type="InterPro" id="IPR018060">
    <property type="entry name" value="HTH_AraC"/>
</dbReference>
<keyword evidence="5" id="KW-1185">Reference proteome</keyword>
<dbReference type="PANTHER" id="PTHR11019">
    <property type="entry name" value="HTH-TYPE TRANSCRIPTIONAL REGULATOR NIMR"/>
    <property type="match status" value="1"/>
</dbReference>
<keyword evidence="2" id="KW-0804">Transcription</keyword>
<dbReference type="SUPFAM" id="SSF46689">
    <property type="entry name" value="Homeodomain-like"/>
    <property type="match status" value="2"/>
</dbReference>
<dbReference type="GO" id="GO:0043565">
    <property type="term" value="F:sequence-specific DNA binding"/>
    <property type="evidence" value="ECO:0007669"/>
    <property type="project" value="InterPro"/>
</dbReference>
<dbReference type="Pfam" id="PF12833">
    <property type="entry name" value="HTH_18"/>
    <property type="match status" value="1"/>
</dbReference>
<dbReference type="PANTHER" id="PTHR11019:SF159">
    <property type="entry name" value="TRANSCRIPTIONAL REGULATOR-RELATED"/>
    <property type="match status" value="1"/>
</dbReference>
<dbReference type="EMBL" id="LMXU01000032">
    <property type="protein sequence ID" value="KWT99692.1"/>
    <property type="molecule type" value="Genomic_DNA"/>
</dbReference>
<name>A0A109D6C6_9VIBR</name>
<proteinExistence type="predicted"/>
<gene>
    <name evidence="4" type="ORF">APQ14_15155</name>
</gene>
<evidence type="ECO:0000256" key="1">
    <source>
        <dbReference type="ARBA" id="ARBA00023015"/>
    </source>
</evidence>
<dbReference type="Gene3D" id="1.10.10.60">
    <property type="entry name" value="Homeodomain-like"/>
    <property type="match status" value="2"/>
</dbReference>
<protein>
    <submittedName>
        <fullName evidence="4">AraC family transcriptional regulator</fullName>
    </submittedName>
</protein>
<dbReference type="CDD" id="cd06124">
    <property type="entry name" value="cupin_NimR-like_N"/>
    <property type="match status" value="1"/>
</dbReference>
<reference evidence="4 5" key="1">
    <citation type="submission" date="2015-11" db="EMBL/GenBank/DDBJ databases">
        <title>Draft WGS of Vibrio toranzoniae.</title>
        <authorList>
            <person name="Lasa A."/>
            <person name="Romalde J.L."/>
        </authorList>
    </citation>
    <scope>NUCLEOTIDE SEQUENCE [LARGE SCALE GENOMIC DNA]</scope>
    <source>
        <strain evidence="4 5">Vb 10.8</strain>
    </source>
</reference>
<sequence length="257" mass="29143">MALISETIEFDADSLPAPVIGIAAELGKHDSGIHHHVKGQLLYAPQGCITLTLENAFCILPPTKAVWIPPYTKHRAQMTNVVAYRSLYFDSSIYTCPEAIEIIEVNELLKALINKMAFWDWNIAPEQITNTANLFWEEFYSANQYSFILPIPTDRRFKSFCKRVRTASFLAPALSTLANSVGASPKTITRLFKAETGMTYQEWRQQWRLFKAIELLSESRQVGDVAHQLEFSSNSAFIAFFKQQTGQTPLAFVRQQN</sequence>
<evidence type="ECO:0000259" key="3">
    <source>
        <dbReference type="PROSITE" id="PS01124"/>
    </source>
</evidence>
<keyword evidence="1" id="KW-0805">Transcription regulation</keyword>
<evidence type="ECO:0000313" key="4">
    <source>
        <dbReference type="EMBL" id="KWT99692.1"/>
    </source>
</evidence>
<dbReference type="AlphaFoldDB" id="A0A109D6C6"/>
<dbReference type="PROSITE" id="PS01124">
    <property type="entry name" value="HTH_ARAC_FAMILY_2"/>
    <property type="match status" value="1"/>
</dbReference>
<accession>A0A109D6C6</accession>
<dbReference type="GO" id="GO:0003700">
    <property type="term" value="F:DNA-binding transcription factor activity"/>
    <property type="evidence" value="ECO:0007669"/>
    <property type="project" value="InterPro"/>
</dbReference>
<evidence type="ECO:0000313" key="5">
    <source>
        <dbReference type="Proteomes" id="UP000057389"/>
    </source>
</evidence>
<dbReference type="SUPFAM" id="SSF51182">
    <property type="entry name" value="RmlC-like cupins"/>
    <property type="match status" value="1"/>
</dbReference>
<dbReference type="OrthoDB" id="5949386at2"/>
<organism evidence="4 5">
    <name type="scientific">Vibrio toranzoniae</name>
    <dbReference type="NCBI Taxonomy" id="1194427"/>
    <lineage>
        <taxon>Bacteria</taxon>
        <taxon>Pseudomonadati</taxon>
        <taxon>Pseudomonadota</taxon>
        <taxon>Gammaproteobacteria</taxon>
        <taxon>Vibrionales</taxon>
        <taxon>Vibrionaceae</taxon>
        <taxon>Vibrio</taxon>
    </lineage>
</organism>
<dbReference type="RefSeq" id="WP_060469205.1">
    <property type="nucleotide sequence ID" value="NZ_AP025515.1"/>
</dbReference>
<dbReference type="InterPro" id="IPR011051">
    <property type="entry name" value="RmlC_Cupin_sf"/>
</dbReference>
<dbReference type="GeneID" id="300180777"/>
<dbReference type="SMART" id="SM00342">
    <property type="entry name" value="HTH_ARAC"/>
    <property type="match status" value="1"/>
</dbReference>
<evidence type="ECO:0000256" key="2">
    <source>
        <dbReference type="ARBA" id="ARBA00023163"/>
    </source>
</evidence>
<dbReference type="Proteomes" id="UP000057389">
    <property type="component" value="Unassembled WGS sequence"/>
</dbReference>